<dbReference type="InterPro" id="IPR051454">
    <property type="entry name" value="RNA/ubiquinone_mod_enzymes"/>
</dbReference>
<feature type="binding site" evidence="1">
    <location>
        <position position="197"/>
    </location>
    <ligand>
        <name>[4Fe-4S] cluster</name>
        <dbReference type="ChEBI" id="CHEBI:49883"/>
    </ligand>
</feature>
<comment type="subunit">
    <text evidence="1">Forms a heterodimer with UbiU.</text>
</comment>
<comment type="cofactor">
    <cofactor evidence="1">
        <name>[4Fe-4S] cluster</name>
        <dbReference type="ChEBI" id="CHEBI:49883"/>
    </cofactor>
</comment>
<comment type="function">
    <text evidence="1">Required for O(2)-independent ubiquinone (coenzyme Q) biosynthesis. Together with UbiU, is essential for the C6-hydroxylation reaction in the oxygen-independent ubiquinone biosynthesis pathway.</text>
</comment>
<dbReference type="Pfam" id="PF01136">
    <property type="entry name" value="Peptidase_U32"/>
    <property type="match status" value="1"/>
</dbReference>
<feature type="binding site" evidence="1">
    <location>
        <position position="193"/>
    </location>
    <ligand>
        <name>[4Fe-4S] cluster</name>
        <dbReference type="ChEBI" id="CHEBI:49883"/>
    </ligand>
</feature>
<keyword evidence="1" id="KW-0408">Iron</keyword>
<dbReference type="InterPro" id="IPR043693">
    <property type="entry name" value="UbiV"/>
</dbReference>
<comment type="similarity">
    <text evidence="1">Belongs to the peptidase U32 family. UbiV subfamily.</text>
</comment>
<proteinExistence type="inferred from homology"/>
<sequence>MQFSLGAIQYYWPKDQVEAFYQQAATSQAEHIYLGETVCSKRRELKMKDWLKLAQELTQAGKQVVISTMALLEAPSEISVLKRYCDNGDFIIEANDISAVQILSQQQLPFVCGQSINIYNASSLNYMRKLGMMRWVVPVELGHDWLQQLKQDYINQFGDIDFDIELMAYGHLPLAFSARCFTARSEDRAKDDCSLCCIKYPEGRETLSQDGQVLFVLNGIQTQSGKCSNLINDLPNMHGLIDIIRISPQIEGTFEVLNQFVQQQQNPTKHQLTQLQTNGYWHNIAGMLAQQ</sequence>
<keyword evidence="1" id="KW-0831">Ubiquinone biosynthesis</keyword>
<dbReference type="GO" id="GO:0006508">
    <property type="term" value="P:proteolysis"/>
    <property type="evidence" value="ECO:0007669"/>
    <property type="project" value="UniProtKB-KW"/>
</dbReference>
<dbReference type="RefSeq" id="WP_035016356.1">
    <property type="nucleotide sequence ID" value="NZ_ARZY01000050.1"/>
</dbReference>
<dbReference type="Proteomes" id="UP000019276">
    <property type="component" value="Unassembled WGS sequence"/>
</dbReference>
<dbReference type="GO" id="GO:0046872">
    <property type="term" value="F:metal ion binding"/>
    <property type="evidence" value="ECO:0007669"/>
    <property type="project" value="UniProtKB-KW"/>
</dbReference>
<evidence type="ECO:0000256" key="1">
    <source>
        <dbReference type="HAMAP-Rule" id="MF_02233"/>
    </source>
</evidence>
<dbReference type="HAMAP" id="MF_02233">
    <property type="entry name" value="UbiV"/>
    <property type="match status" value="1"/>
</dbReference>
<dbReference type="STRING" id="1328313.DS2_17893"/>
<keyword evidence="1" id="KW-0004">4Fe-4S</keyword>
<protein>
    <recommendedName>
        <fullName evidence="1">Ubiquinone biosynthesis protein UbiV</fullName>
    </recommendedName>
</protein>
<dbReference type="InterPro" id="IPR001539">
    <property type="entry name" value="Peptidase_U32"/>
</dbReference>
<name>W7QJL6_9ALTE</name>
<dbReference type="GO" id="GO:0006744">
    <property type="term" value="P:ubiquinone biosynthetic process"/>
    <property type="evidence" value="ECO:0007669"/>
    <property type="project" value="UniProtKB-UniRule"/>
</dbReference>
<gene>
    <name evidence="1" type="primary">ubiV</name>
    <name evidence="2" type="ORF">DS2_17893</name>
</gene>
<dbReference type="NCBIfam" id="NF011991">
    <property type="entry name" value="PRK15447.1"/>
    <property type="match status" value="1"/>
</dbReference>
<dbReference type="UniPathway" id="UPA00232"/>
<dbReference type="GO" id="GO:0008233">
    <property type="term" value="F:peptidase activity"/>
    <property type="evidence" value="ECO:0007669"/>
    <property type="project" value="UniProtKB-KW"/>
</dbReference>
<keyword evidence="3" id="KW-1185">Reference proteome</keyword>
<keyword evidence="1" id="KW-0479">Metal-binding</keyword>
<dbReference type="GO" id="GO:0051539">
    <property type="term" value="F:4 iron, 4 sulfur cluster binding"/>
    <property type="evidence" value="ECO:0007669"/>
    <property type="project" value="UniProtKB-UniRule"/>
</dbReference>
<reference evidence="2 3" key="1">
    <citation type="journal article" date="2014" name="Genome Announc.">
        <title>Draft Genome Sequence of the Agar-Degrading Bacterium Catenovulum sp. Strain DS-2, Isolated from Intestines of Haliotis diversicolor.</title>
        <authorList>
            <person name="Shan D."/>
            <person name="Li X."/>
            <person name="Gu Z."/>
            <person name="Wei G."/>
            <person name="Gao Z."/>
            <person name="Shao Z."/>
        </authorList>
    </citation>
    <scope>NUCLEOTIDE SEQUENCE [LARGE SCALE GENOMIC DNA]</scope>
    <source>
        <strain evidence="2 3">DS-2</strain>
    </source>
</reference>
<keyword evidence="1" id="KW-0411">Iron-sulfur</keyword>
<accession>W7QJL6</accession>
<dbReference type="OrthoDB" id="8523349at2"/>
<dbReference type="AlphaFoldDB" id="W7QJL6"/>
<organism evidence="2 3">
    <name type="scientific">Catenovulum agarivorans DS-2</name>
    <dbReference type="NCBI Taxonomy" id="1328313"/>
    <lineage>
        <taxon>Bacteria</taxon>
        <taxon>Pseudomonadati</taxon>
        <taxon>Pseudomonadota</taxon>
        <taxon>Gammaproteobacteria</taxon>
        <taxon>Alteromonadales</taxon>
        <taxon>Alteromonadaceae</taxon>
        <taxon>Catenovulum</taxon>
    </lineage>
</organism>
<dbReference type="PANTHER" id="PTHR30217:SF11">
    <property type="entry name" value="UBIQUINONE BIOSYNTHESIS PROTEIN UBIV"/>
    <property type="match status" value="1"/>
</dbReference>
<feature type="binding site" evidence="1">
    <location>
        <position position="180"/>
    </location>
    <ligand>
        <name>[4Fe-4S] cluster</name>
        <dbReference type="ChEBI" id="CHEBI:49883"/>
    </ligand>
</feature>
<feature type="binding site" evidence="1">
    <location>
        <position position="39"/>
    </location>
    <ligand>
        <name>[4Fe-4S] cluster</name>
        <dbReference type="ChEBI" id="CHEBI:49883"/>
    </ligand>
</feature>
<evidence type="ECO:0000313" key="3">
    <source>
        <dbReference type="Proteomes" id="UP000019276"/>
    </source>
</evidence>
<dbReference type="PANTHER" id="PTHR30217">
    <property type="entry name" value="PEPTIDASE U32 FAMILY"/>
    <property type="match status" value="1"/>
</dbReference>
<keyword evidence="2" id="KW-0378">Hydrolase</keyword>
<keyword evidence="2" id="KW-0645">Protease</keyword>
<dbReference type="PATRIC" id="fig|1328313.3.peg.3658"/>
<comment type="caution">
    <text evidence="2">The sequence shown here is derived from an EMBL/GenBank/DDBJ whole genome shotgun (WGS) entry which is preliminary data.</text>
</comment>
<comment type="pathway">
    <text evidence="1">Cofactor biosynthesis; ubiquinone biosynthesis.</text>
</comment>
<dbReference type="eggNOG" id="COG0826">
    <property type="taxonomic scope" value="Bacteria"/>
</dbReference>
<dbReference type="EMBL" id="ARZY01000050">
    <property type="protein sequence ID" value="EWH08333.1"/>
    <property type="molecule type" value="Genomic_DNA"/>
</dbReference>
<evidence type="ECO:0000313" key="2">
    <source>
        <dbReference type="EMBL" id="EWH08333.1"/>
    </source>
</evidence>